<protein>
    <submittedName>
        <fullName evidence="2">Uncharacterized protein</fullName>
    </submittedName>
</protein>
<organism evidence="2 3">
    <name type="scientific">Coprinellus micaceus</name>
    <name type="common">Glistening ink-cap mushroom</name>
    <name type="synonym">Coprinus micaceus</name>
    <dbReference type="NCBI Taxonomy" id="71717"/>
    <lineage>
        <taxon>Eukaryota</taxon>
        <taxon>Fungi</taxon>
        <taxon>Dikarya</taxon>
        <taxon>Basidiomycota</taxon>
        <taxon>Agaricomycotina</taxon>
        <taxon>Agaricomycetes</taxon>
        <taxon>Agaricomycetidae</taxon>
        <taxon>Agaricales</taxon>
        <taxon>Agaricineae</taxon>
        <taxon>Psathyrellaceae</taxon>
        <taxon>Coprinellus</taxon>
    </lineage>
</organism>
<evidence type="ECO:0000313" key="2">
    <source>
        <dbReference type="EMBL" id="TEB17434.1"/>
    </source>
</evidence>
<dbReference type="EMBL" id="QPFP01000306">
    <property type="protein sequence ID" value="TEB17434.1"/>
    <property type="molecule type" value="Genomic_DNA"/>
</dbReference>
<dbReference type="AlphaFoldDB" id="A0A4Y7S7N8"/>
<feature type="compositionally biased region" description="Polar residues" evidence="1">
    <location>
        <begin position="775"/>
        <end position="795"/>
    </location>
</feature>
<sequence>MSLTEERKQLQQRINNRDARKKVRQHHDALQSEEVKASGILGVARLKEKGVITMETRRMVRRLGKENVPDAKIDAVIHIVGEGLGVEVDGHIDPRSVGRIIAEGGIASEIQIVDELKPENCEGFTFSADGTAIRHRTFESHHVTMLAPSYESDNEERTFKTRLFGITNAVDHKSETQLQGIKTVSGSYYALYNMCTLGIDNPVDYDTFAALMDGLGSDHAEDMKKLARLLEVWKVDSKKILRGKAIWSEGADAEGIALLAKAGREAIDALGGLEAFNGMSREEQEKIDEETVRTVWKSIGGKAWDEMTMEERETAGRFVYAGCCMHKELNSVKGGDKALRAYWATVPEAERPVKLMNSGLTVAAKAGAVKEAEEHATGGATKLTSLAGMIFKHKDDKKGQQDFYRMFFEEKLGYAWRFPDTSNTRFQSHCAASAELIVHLPLYLQFLLVVRDKKKEKAFNHLESNVFKGLKDVGTLTEMSVFAFYEESLSKKYMEKVRRGASERANALDLGPLHDKVKAHCRKIIADPQLLLRGDEDDYKGATLDGTPWDRPDVIYAIHRLSKLLPHLEQCIKVFFSGALETWERLTSEYAPDGAISKLSTAERDRIFINATNNHNEGSLGTARIAVRRSGNIATRTISAKTMYARNGTEGFIQKRLPRKKDWGVLMKEARRRDASGINRRQRHDEIAQSMARIENERHIREENLQKKKVEDDRIANLTPVLDLAVLQKNVKDQLKWHRRINPTTVLETTLTNKMHRDELLIHLISVVKSFKTQSPTLPEQSQSPATPQRDQNVEMSWEEREELLDAAMDEVAIGADSEA</sequence>
<dbReference type="Proteomes" id="UP000298030">
    <property type="component" value="Unassembled WGS sequence"/>
</dbReference>
<keyword evidence="3" id="KW-1185">Reference proteome</keyword>
<accession>A0A4Y7S7N8</accession>
<feature type="region of interest" description="Disordered" evidence="1">
    <location>
        <begin position="775"/>
        <end position="798"/>
    </location>
</feature>
<gene>
    <name evidence="2" type="ORF">FA13DRAFT_1650221</name>
</gene>
<evidence type="ECO:0000313" key="3">
    <source>
        <dbReference type="Proteomes" id="UP000298030"/>
    </source>
</evidence>
<reference evidence="2 3" key="1">
    <citation type="journal article" date="2019" name="Nat. Ecol. Evol.">
        <title>Megaphylogeny resolves global patterns of mushroom evolution.</title>
        <authorList>
            <person name="Varga T."/>
            <person name="Krizsan K."/>
            <person name="Foldi C."/>
            <person name="Dima B."/>
            <person name="Sanchez-Garcia M."/>
            <person name="Sanchez-Ramirez S."/>
            <person name="Szollosi G.J."/>
            <person name="Szarkandi J.G."/>
            <person name="Papp V."/>
            <person name="Albert L."/>
            <person name="Andreopoulos W."/>
            <person name="Angelini C."/>
            <person name="Antonin V."/>
            <person name="Barry K.W."/>
            <person name="Bougher N.L."/>
            <person name="Buchanan P."/>
            <person name="Buyck B."/>
            <person name="Bense V."/>
            <person name="Catcheside P."/>
            <person name="Chovatia M."/>
            <person name="Cooper J."/>
            <person name="Damon W."/>
            <person name="Desjardin D."/>
            <person name="Finy P."/>
            <person name="Geml J."/>
            <person name="Haridas S."/>
            <person name="Hughes K."/>
            <person name="Justo A."/>
            <person name="Karasinski D."/>
            <person name="Kautmanova I."/>
            <person name="Kiss B."/>
            <person name="Kocsube S."/>
            <person name="Kotiranta H."/>
            <person name="LaButti K.M."/>
            <person name="Lechner B.E."/>
            <person name="Liimatainen K."/>
            <person name="Lipzen A."/>
            <person name="Lukacs Z."/>
            <person name="Mihaltcheva S."/>
            <person name="Morgado L.N."/>
            <person name="Niskanen T."/>
            <person name="Noordeloos M.E."/>
            <person name="Ohm R.A."/>
            <person name="Ortiz-Santana B."/>
            <person name="Ovrebo C."/>
            <person name="Racz N."/>
            <person name="Riley R."/>
            <person name="Savchenko A."/>
            <person name="Shiryaev A."/>
            <person name="Soop K."/>
            <person name="Spirin V."/>
            <person name="Szebenyi C."/>
            <person name="Tomsovsky M."/>
            <person name="Tulloss R.E."/>
            <person name="Uehling J."/>
            <person name="Grigoriev I.V."/>
            <person name="Vagvolgyi C."/>
            <person name="Papp T."/>
            <person name="Martin F.M."/>
            <person name="Miettinen O."/>
            <person name="Hibbett D.S."/>
            <person name="Nagy L.G."/>
        </authorList>
    </citation>
    <scope>NUCLEOTIDE SEQUENCE [LARGE SCALE GENOMIC DNA]</scope>
    <source>
        <strain evidence="2 3">FP101781</strain>
    </source>
</reference>
<name>A0A4Y7S7N8_COPMI</name>
<proteinExistence type="predicted"/>
<evidence type="ECO:0000256" key="1">
    <source>
        <dbReference type="SAM" id="MobiDB-lite"/>
    </source>
</evidence>
<dbReference type="OrthoDB" id="3246627at2759"/>
<dbReference type="STRING" id="71717.A0A4Y7S7N8"/>
<comment type="caution">
    <text evidence="2">The sequence shown here is derived from an EMBL/GenBank/DDBJ whole genome shotgun (WGS) entry which is preliminary data.</text>
</comment>